<dbReference type="InterPro" id="IPR004358">
    <property type="entry name" value="Sig_transdc_His_kin-like_C"/>
</dbReference>
<dbReference type="PROSITE" id="PS50109">
    <property type="entry name" value="HIS_KIN"/>
    <property type="match status" value="1"/>
</dbReference>
<evidence type="ECO:0000256" key="14">
    <source>
        <dbReference type="ARBA" id="ARBA00043094"/>
    </source>
</evidence>
<evidence type="ECO:0000256" key="4">
    <source>
        <dbReference type="ARBA" id="ARBA00022679"/>
    </source>
</evidence>
<evidence type="ECO:0000256" key="13">
    <source>
        <dbReference type="ARBA" id="ARBA00042313"/>
    </source>
</evidence>
<dbReference type="InterPro" id="IPR036890">
    <property type="entry name" value="HATPase_C_sf"/>
</dbReference>
<dbReference type="CDD" id="cd00130">
    <property type="entry name" value="PAS"/>
    <property type="match status" value="1"/>
</dbReference>
<feature type="domain" description="Histidine kinase" evidence="15">
    <location>
        <begin position="139"/>
        <end position="355"/>
    </location>
</feature>
<dbReference type="SUPFAM" id="SSF55785">
    <property type="entry name" value="PYP-like sensor domain (PAS domain)"/>
    <property type="match status" value="1"/>
</dbReference>
<dbReference type="NCBIfam" id="TIGR00229">
    <property type="entry name" value="sensory_box"/>
    <property type="match status" value="1"/>
</dbReference>
<keyword evidence="9" id="KW-0902">Two-component regulatory system</keyword>
<comment type="caution">
    <text evidence="16">The sequence shown here is derived from an EMBL/GenBank/DDBJ whole genome shotgun (WGS) entry which is preliminary data.</text>
</comment>
<dbReference type="Pfam" id="PF00989">
    <property type="entry name" value="PAS"/>
    <property type="match status" value="1"/>
</dbReference>
<dbReference type="RefSeq" id="WP_311366776.1">
    <property type="nucleotide sequence ID" value="NZ_JAVRHX010000001.1"/>
</dbReference>
<evidence type="ECO:0000313" key="17">
    <source>
        <dbReference type="Proteomes" id="UP001253545"/>
    </source>
</evidence>
<dbReference type="Pfam" id="PF00512">
    <property type="entry name" value="HisKA"/>
    <property type="match status" value="1"/>
</dbReference>
<dbReference type="Pfam" id="PF02518">
    <property type="entry name" value="HATPase_c"/>
    <property type="match status" value="1"/>
</dbReference>
<dbReference type="SUPFAM" id="SSF55874">
    <property type="entry name" value="ATPase domain of HSP90 chaperone/DNA topoisomerase II/histidine kinase"/>
    <property type="match status" value="1"/>
</dbReference>
<evidence type="ECO:0000256" key="6">
    <source>
        <dbReference type="ARBA" id="ARBA00022777"/>
    </source>
</evidence>
<keyword evidence="3" id="KW-0597">Phosphoprotein</keyword>
<reference evidence="16 17" key="1">
    <citation type="submission" date="2023-09" db="EMBL/GenBank/DDBJ databases">
        <authorList>
            <person name="Rey-Velasco X."/>
        </authorList>
    </citation>
    <scope>NUCLEOTIDE SEQUENCE [LARGE SCALE GENOMIC DNA]</scope>
    <source>
        <strain evidence="16 17">P117</strain>
    </source>
</reference>
<dbReference type="Gene3D" id="3.30.450.20">
    <property type="entry name" value="PAS domain"/>
    <property type="match status" value="1"/>
</dbReference>
<evidence type="ECO:0000256" key="10">
    <source>
        <dbReference type="ARBA" id="ARBA00023231"/>
    </source>
</evidence>
<proteinExistence type="predicted"/>
<dbReference type="Gene3D" id="3.30.565.10">
    <property type="entry name" value="Histidine kinase-like ATPase, C-terminal domain"/>
    <property type="match status" value="1"/>
</dbReference>
<gene>
    <name evidence="16" type="primary">glnL</name>
    <name evidence="16" type="ORF">RM552_00155</name>
</gene>
<comment type="catalytic activity">
    <reaction evidence="1">
        <text>ATP + protein L-histidine = ADP + protein N-phospho-L-histidine.</text>
        <dbReference type="EC" id="2.7.13.3"/>
    </reaction>
</comment>
<dbReference type="InterPro" id="IPR035965">
    <property type="entry name" value="PAS-like_dom_sf"/>
</dbReference>
<dbReference type="NCBIfam" id="NF008293">
    <property type="entry name" value="PRK11073.1"/>
    <property type="match status" value="1"/>
</dbReference>
<keyword evidence="7" id="KW-0378">Hydrolase</keyword>
<accession>A0ABU2ZKV6</accession>
<name>A0ABU2ZKV6_9ALTE</name>
<sequence>MVADNLHYELFLNSIRTALVLIDENFEISFVNDAALNLLETGKSQMKERPFNDFFLPDSFNSEQFVQALLTGEEFSESSVQLCFTDGRSSMVDINANIVKANNKRQALIEIIPVEKQRKISQETQQYAQQLAARELIRGLAHEIKNPLGGIRGAAQLLEKELPNPEHKEFTEMIISQSDRLRSLVDKLLGPNSLPQKSEFNIHKIIDKVGVLISADVSFSIKIERDYDPSIPDIFADSDMLEQAILNISRNASQALQSVNIEHPIITFKTRIERKCVIKGVRHALCAKISIVDNGPGIPHEIRDTLFYPMVSSKANGNGLGLSIAQTLTDHHNGKIDVESFPGYTDFSLYIPLNYKKPTYNQKDIES</sequence>
<keyword evidence="17" id="KW-1185">Reference proteome</keyword>
<dbReference type="InterPro" id="IPR036097">
    <property type="entry name" value="HisK_dim/P_sf"/>
</dbReference>
<keyword evidence="4" id="KW-0808">Transferase</keyword>
<keyword evidence="5" id="KW-0547">Nucleotide-binding</keyword>
<dbReference type="InterPro" id="IPR003661">
    <property type="entry name" value="HisK_dim/P_dom"/>
</dbReference>
<evidence type="ECO:0000256" key="2">
    <source>
        <dbReference type="ARBA" id="ARBA00012438"/>
    </source>
</evidence>
<dbReference type="SMART" id="SM00387">
    <property type="entry name" value="HATPase_c"/>
    <property type="match status" value="1"/>
</dbReference>
<evidence type="ECO:0000313" key="16">
    <source>
        <dbReference type="EMBL" id="MDT0593250.1"/>
    </source>
</evidence>
<dbReference type="Proteomes" id="UP001253545">
    <property type="component" value="Unassembled WGS sequence"/>
</dbReference>
<dbReference type="EC" id="2.7.13.3" evidence="2"/>
<dbReference type="SMART" id="SM00388">
    <property type="entry name" value="HisKA"/>
    <property type="match status" value="1"/>
</dbReference>
<evidence type="ECO:0000256" key="11">
    <source>
        <dbReference type="ARBA" id="ARBA00037696"/>
    </source>
</evidence>
<dbReference type="SUPFAM" id="SSF47384">
    <property type="entry name" value="Homodimeric domain of signal transducing histidine kinase"/>
    <property type="match status" value="1"/>
</dbReference>
<dbReference type="PRINTS" id="PR00344">
    <property type="entry name" value="BCTRLSENSOR"/>
</dbReference>
<evidence type="ECO:0000256" key="9">
    <source>
        <dbReference type="ARBA" id="ARBA00023012"/>
    </source>
</evidence>
<comment type="function">
    <text evidence="11">Member of the two-component regulatory system NtrB/NtrC, which controls expression of the nitrogen-regulated (ntr) genes in response to nitrogen limitation. Under conditions of nitrogen limitation, NtrB autophosphorylates and transfers the phosphoryl group to NtrC. In the presence of nitrogen, acts as a phosphatase that dephosphorylates and inactivates NtrC.</text>
</comment>
<keyword evidence="10" id="KW-0535">Nitrogen fixation</keyword>
<evidence type="ECO:0000256" key="7">
    <source>
        <dbReference type="ARBA" id="ARBA00022801"/>
    </source>
</evidence>
<dbReference type="PANTHER" id="PTHR43065">
    <property type="entry name" value="SENSOR HISTIDINE KINASE"/>
    <property type="match status" value="1"/>
</dbReference>
<evidence type="ECO:0000256" key="5">
    <source>
        <dbReference type="ARBA" id="ARBA00022741"/>
    </source>
</evidence>
<keyword evidence="6" id="KW-0418">Kinase</keyword>
<evidence type="ECO:0000256" key="12">
    <source>
        <dbReference type="ARBA" id="ARBA00039567"/>
    </source>
</evidence>
<evidence type="ECO:0000259" key="15">
    <source>
        <dbReference type="PROSITE" id="PS50109"/>
    </source>
</evidence>
<dbReference type="InterPro" id="IPR000014">
    <property type="entry name" value="PAS"/>
</dbReference>
<protein>
    <recommendedName>
        <fullName evidence="12">Sensory histidine kinase/phosphatase NtrB</fullName>
        <ecNumber evidence="2">2.7.13.3</ecNumber>
    </recommendedName>
    <alternativeName>
        <fullName evidence="13">Nitrogen regulation protein NR(II)</fullName>
    </alternativeName>
    <alternativeName>
        <fullName evidence="14">Nitrogen regulator II</fullName>
    </alternativeName>
</protein>
<dbReference type="PANTHER" id="PTHR43065:SF16">
    <property type="entry name" value="SENSORY HISTIDINE KINASE_PHOSPHATASE NTRB"/>
    <property type="match status" value="1"/>
</dbReference>
<evidence type="ECO:0000256" key="1">
    <source>
        <dbReference type="ARBA" id="ARBA00000085"/>
    </source>
</evidence>
<dbReference type="SMART" id="SM00091">
    <property type="entry name" value="PAS"/>
    <property type="match status" value="1"/>
</dbReference>
<dbReference type="CDD" id="cd00082">
    <property type="entry name" value="HisKA"/>
    <property type="match status" value="1"/>
</dbReference>
<dbReference type="InterPro" id="IPR003594">
    <property type="entry name" value="HATPase_dom"/>
</dbReference>
<dbReference type="InterPro" id="IPR005467">
    <property type="entry name" value="His_kinase_dom"/>
</dbReference>
<keyword evidence="8" id="KW-0067">ATP-binding</keyword>
<evidence type="ECO:0000256" key="8">
    <source>
        <dbReference type="ARBA" id="ARBA00022840"/>
    </source>
</evidence>
<dbReference type="InterPro" id="IPR013767">
    <property type="entry name" value="PAS_fold"/>
</dbReference>
<dbReference type="EMBL" id="JAVRHX010000001">
    <property type="protein sequence ID" value="MDT0593250.1"/>
    <property type="molecule type" value="Genomic_DNA"/>
</dbReference>
<organism evidence="16 17">
    <name type="scientific">Glaciecola petra</name>
    <dbReference type="NCBI Taxonomy" id="3075602"/>
    <lineage>
        <taxon>Bacteria</taxon>
        <taxon>Pseudomonadati</taxon>
        <taxon>Pseudomonadota</taxon>
        <taxon>Gammaproteobacteria</taxon>
        <taxon>Alteromonadales</taxon>
        <taxon>Alteromonadaceae</taxon>
        <taxon>Glaciecola</taxon>
    </lineage>
</organism>
<dbReference type="Gene3D" id="1.10.287.130">
    <property type="match status" value="1"/>
</dbReference>
<evidence type="ECO:0000256" key="3">
    <source>
        <dbReference type="ARBA" id="ARBA00022553"/>
    </source>
</evidence>